<dbReference type="InterPro" id="IPR052701">
    <property type="entry name" value="GAG_Ulvan_Degrading_Sulfatases"/>
</dbReference>
<dbReference type="SUPFAM" id="SSF53649">
    <property type="entry name" value="Alkaline phosphatase-like"/>
    <property type="match status" value="1"/>
</dbReference>
<feature type="domain" description="Sulfatase N-terminal" evidence="2">
    <location>
        <begin position="113"/>
        <end position="436"/>
    </location>
</feature>
<gene>
    <name evidence="3" type="ORF">B6D57_01350</name>
</gene>
<accession>A0A1W9S3Y7</accession>
<evidence type="ECO:0000259" key="2">
    <source>
        <dbReference type="Pfam" id="PF00884"/>
    </source>
</evidence>
<dbReference type="InterPro" id="IPR000917">
    <property type="entry name" value="Sulfatase_N"/>
</dbReference>
<comment type="caution">
    <text evidence="3">The sequence shown here is derived from an EMBL/GenBank/DDBJ whole genome shotgun (WGS) entry which is preliminary data.</text>
</comment>
<protein>
    <recommendedName>
        <fullName evidence="2">Sulfatase N-terminal domain-containing protein</fullName>
    </recommendedName>
</protein>
<dbReference type="Proteomes" id="UP000192611">
    <property type="component" value="Unassembled WGS sequence"/>
</dbReference>
<keyword evidence="1" id="KW-0472">Membrane</keyword>
<reference evidence="4" key="1">
    <citation type="submission" date="2017-03" db="EMBL/GenBank/DDBJ databases">
        <title>Novel pathways for hydrocarbon cycling and metabolic interdependencies in hydrothermal sediment communities.</title>
        <authorList>
            <person name="Dombrowski N."/>
            <person name="Seitz K."/>
            <person name="Teske A."/>
            <person name="Baker B."/>
        </authorList>
    </citation>
    <scope>NUCLEOTIDE SEQUENCE [LARGE SCALE GENOMIC DNA]</scope>
</reference>
<dbReference type="Gene3D" id="3.40.720.10">
    <property type="entry name" value="Alkaline Phosphatase, subunit A"/>
    <property type="match status" value="1"/>
</dbReference>
<dbReference type="AlphaFoldDB" id="A0A1W9S3Y7"/>
<keyword evidence="1" id="KW-0812">Transmembrane</keyword>
<dbReference type="CDD" id="cd16148">
    <property type="entry name" value="sulfatase_like"/>
    <property type="match status" value="1"/>
</dbReference>
<organism evidence="3 4">
    <name type="scientific">Candidatus Coatesbacteria bacterium 4484_99</name>
    <dbReference type="NCBI Taxonomy" id="1970774"/>
    <lineage>
        <taxon>Bacteria</taxon>
        <taxon>Candidatus Coatesiibacteriota</taxon>
    </lineage>
</organism>
<name>A0A1W9S3Y7_9BACT</name>
<feature type="transmembrane region" description="Helical" evidence="1">
    <location>
        <begin position="17"/>
        <end position="36"/>
    </location>
</feature>
<feature type="transmembrane region" description="Helical" evidence="1">
    <location>
        <begin position="75"/>
        <end position="97"/>
    </location>
</feature>
<dbReference type="PANTHER" id="PTHR43751:SF3">
    <property type="entry name" value="SULFATASE N-TERMINAL DOMAIN-CONTAINING PROTEIN"/>
    <property type="match status" value="1"/>
</dbReference>
<dbReference type="InterPro" id="IPR017850">
    <property type="entry name" value="Alkaline_phosphatase_core_sf"/>
</dbReference>
<evidence type="ECO:0000313" key="3">
    <source>
        <dbReference type="EMBL" id="OQX91010.1"/>
    </source>
</evidence>
<dbReference type="Pfam" id="PF00884">
    <property type="entry name" value="Sulfatase"/>
    <property type="match status" value="1"/>
</dbReference>
<dbReference type="PANTHER" id="PTHR43751">
    <property type="entry name" value="SULFATASE"/>
    <property type="match status" value="1"/>
</dbReference>
<feature type="transmembrane region" description="Helical" evidence="1">
    <location>
        <begin position="48"/>
        <end position="66"/>
    </location>
</feature>
<proteinExistence type="predicted"/>
<sequence length="558" mass="64816">GYKNESGNKNIIRVIKYFGLALIILTTSYLCNINTYLGWDGFALTKRLLLVSLAVAIVQVLLLFIWHSRSNLLRVLLFLFPISCLIYVLYFTLMPLIGANDFYRDIHSNRPSIIVLVEDAMNTRYLSLYSSTDDITPNITYLGVKSTVFSNCIAQSSWTLPSVSSMWTGLPPGAIAVSSNQPYLLHDTLPEVLSRNGYETYAVVCNPLLSNSFKYSKGFDNYYHIDEERLVDFGLDMPYGYNTGWERALNKAVRLVTGVFHNRLRSIQWNLCLKVLKKVPKSGCFVYLHLMETHLPYDPPDRFRENESDYRGRFERRVRVQELSMYRDGKLVIDDEVEREHIRELYRAEVRCADYILGEMVNILKSRGIFDEVIFIFTSDHGEEHWEHGGFEHGHSVHREVVGVPLIIHLPHKDDGMRIESQVRLMDIFPTILEITRIHYDGEILAESLLPSMINKRSHLPAISEKLLYGDQMVSYRDGEYTYILNLENGDDYLYNDFKELVELNDEALKNEMSLYMEKYLAQEGRIRDRILKKTLYMKGEVDEEYIKESLRSLGYIQ</sequence>
<evidence type="ECO:0000313" key="4">
    <source>
        <dbReference type="Proteomes" id="UP000192611"/>
    </source>
</evidence>
<evidence type="ECO:0000256" key="1">
    <source>
        <dbReference type="SAM" id="Phobius"/>
    </source>
</evidence>
<keyword evidence="1" id="KW-1133">Transmembrane helix</keyword>
<feature type="non-terminal residue" evidence="3">
    <location>
        <position position="1"/>
    </location>
</feature>
<dbReference type="EMBL" id="NATQ01000016">
    <property type="protein sequence ID" value="OQX91010.1"/>
    <property type="molecule type" value="Genomic_DNA"/>
</dbReference>